<organism evidence="6 7">
    <name type="scientific">Enterovirga rhinocerotis</name>
    <dbReference type="NCBI Taxonomy" id="1339210"/>
    <lineage>
        <taxon>Bacteria</taxon>
        <taxon>Pseudomonadati</taxon>
        <taxon>Pseudomonadota</taxon>
        <taxon>Alphaproteobacteria</taxon>
        <taxon>Hyphomicrobiales</taxon>
        <taxon>Methylobacteriaceae</taxon>
        <taxon>Enterovirga</taxon>
    </lineage>
</organism>
<evidence type="ECO:0000256" key="4">
    <source>
        <dbReference type="SAM" id="Phobius"/>
    </source>
</evidence>
<evidence type="ECO:0000313" key="7">
    <source>
        <dbReference type="Proteomes" id="UP000295122"/>
    </source>
</evidence>
<dbReference type="PANTHER" id="PTHR30097:SF4">
    <property type="entry name" value="SLR6042 PROTEIN"/>
    <property type="match status" value="1"/>
</dbReference>
<dbReference type="Proteomes" id="UP000295122">
    <property type="component" value="Unassembled WGS sequence"/>
</dbReference>
<feature type="transmembrane region" description="Helical" evidence="4">
    <location>
        <begin position="169"/>
        <end position="188"/>
    </location>
</feature>
<feature type="region of interest" description="Disordered" evidence="3">
    <location>
        <begin position="79"/>
        <end position="99"/>
    </location>
</feature>
<feature type="signal peptide" evidence="5">
    <location>
        <begin position="1"/>
        <end position="26"/>
    </location>
</feature>
<keyword evidence="4" id="KW-0812">Transmembrane</keyword>
<dbReference type="GO" id="GO:0030313">
    <property type="term" value="C:cell envelope"/>
    <property type="evidence" value="ECO:0007669"/>
    <property type="project" value="TreeGrafter"/>
</dbReference>
<dbReference type="OrthoDB" id="7297681at2"/>
<dbReference type="RefSeq" id="WP_133769714.1">
    <property type="nucleotide sequence ID" value="NZ_SNZR01000011.1"/>
</dbReference>
<feature type="compositionally biased region" description="Basic and acidic residues" evidence="3">
    <location>
        <begin position="25"/>
        <end position="34"/>
    </location>
</feature>
<feature type="transmembrane region" description="Helical" evidence="4">
    <location>
        <begin position="195"/>
        <end position="213"/>
    </location>
</feature>
<evidence type="ECO:0000313" key="6">
    <source>
        <dbReference type="EMBL" id="TDR94857.1"/>
    </source>
</evidence>
<proteinExistence type="predicted"/>
<reference evidence="6 7" key="1">
    <citation type="submission" date="2019-03" db="EMBL/GenBank/DDBJ databases">
        <title>Genomic Encyclopedia of Type Strains, Phase IV (KMG-IV): sequencing the most valuable type-strain genomes for metagenomic binning, comparative biology and taxonomic classification.</title>
        <authorList>
            <person name="Goeker M."/>
        </authorList>
    </citation>
    <scope>NUCLEOTIDE SEQUENCE [LARGE SCALE GENOMIC DNA]</scope>
    <source>
        <strain evidence="6 7">DSM 25903</strain>
    </source>
</reference>
<keyword evidence="5" id="KW-0732">Signal</keyword>
<feature type="chain" id="PRO_5020918071" evidence="5">
    <location>
        <begin position="27"/>
        <end position="562"/>
    </location>
</feature>
<keyword evidence="4" id="KW-1133">Transmembrane helix</keyword>
<feature type="region of interest" description="Disordered" evidence="3">
    <location>
        <begin position="24"/>
        <end position="46"/>
    </location>
</feature>
<name>A0A4R7CDE7_9HYPH</name>
<dbReference type="GO" id="GO:0060003">
    <property type="term" value="P:copper ion export"/>
    <property type="evidence" value="ECO:0007669"/>
    <property type="project" value="TreeGrafter"/>
</dbReference>
<sequence length="562" mass="58721">MRFLVRAALMAAVLATAPFGGGGAHAHEGHDHGDQPATATPIAPRGSSVTDTLELVAVARSGTLTIHLDRFATNEPVSGATVEVEAPDGSTGTASATEPGSYRIAAPWSEKAGEHEITIVVTADGSTDVFPVMLDIHEPEGAAAPTAKTSWFTTPAFATEIGKRVGQDGVLAVAIGSFLAGIVVALLLRRRSRSAAALVAVLALATPVTLVRAHGNHEAATPASGPKLGSRDQAQRMQDGNLFVPKPTQHLLAVRTLVTEEATHRTAVELPGRIIADPNGSGLVQSAQGGRLSAPPDGFPRLGAPVKKGDILAYATPPVQLVDSSDMMQRQGELDQQIAILEKRVVRFQALAKSNIVSQVQLDEAREELRGLRERREGLDRIRTAPEALISPIDGIVAEVNAVAGQIAQPSAIVFQVIDPKRLLVEALSFEAPSELGDATGRLATGDAFKLRLLGAGLADRNQAVPVHFAIEGDASGLRIGKFVTVTASRADGKAGIAVPRASIVRGGNGQSLVFEKTAPETFEPREVRIDPLDGERVIVAAGIGAGKRVVTDGAELLNQVR</sequence>
<dbReference type="Gene3D" id="2.40.420.20">
    <property type="match status" value="1"/>
</dbReference>
<keyword evidence="2" id="KW-0175">Coiled coil</keyword>
<evidence type="ECO:0000256" key="3">
    <source>
        <dbReference type="SAM" id="MobiDB-lite"/>
    </source>
</evidence>
<dbReference type="InterPro" id="IPR051909">
    <property type="entry name" value="MFP_Cation_Efflux"/>
</dbReference>
<evidence type="ECO:0000256" key="2">
    <source>
        <dbReference type="SAM" id="Coils"/>
    </source>
</evidence>
<dbReference type="PANTHER" id="PTHR30097">
    <property type="entry name" value="CATION EFFLUX SYSTEM PROTEIN CUSB"/>
    <property type="match status" value="1"/>
</dbReference>
<protein>
    <submittedName>
        <fullName evidence="6">Multidrug efflux pump subunit AcrA (Membrane-fusion protein)</fullName>
    </submittedName>
</protein>
<comment type="caution">
    <text evidence="6">The sequence shown here is derived from an EMBL/GenBank/DDBJ whole genome shotgun (WGS) entry which is preliminary data.</text>
</comment>
<accession>A0A4R7CDE7</accession>
<dbReference type="EMBL" id="SNZR01000011">
    <property type="protein sequence ID" value="TDR94857.1"/>
    <property type="molecule type" value="Genomic_DNA"/>
</dbReference>
<evidence type="ECO:0000256" key="5">
    <source>
        <dbReference type="SAM" id="SignalP"/>
    </source>
</evidence>
<feature type="coiled-coil region" evidence="2">
    <location>
        <begin position="355"/>
        <end position="382"/>
    </location>
</feature>
<keyword evidence="7" id="KW-1185">Reference proteome</keyword>
<gene>
    <name evidence="6" type="ORF">EV668_2148</name>
</gene>
<dbReference type="GO" id="GO:0015679">
    <property type="term" value="P:plasma membrane copper ion transport"/>
    <property type="evidence" value="ECO:0007669"/>
    <property type="project" value="TreeGrafter"/>
</dbReference>
<keyword evidence="4" id="KW-0472">Membrane</keyword>
<dbReference type="AlphaFoldDB" id="A0A4R7CDE7"/>
<keyword evidence="1" id="KW-0813">Transport</keyword>
<evidence type="ECO:0000256" key="1">
    <source>
        <dbReference type="ARBA" id="ARBA00022448"/>
    </source>
</evidence>